<gene>
    <name evidence="1" type="ORF">CN585_29190</name>
</gene>
<reference evidence="1 2" key="1">
    <citation type="submission" date="2017-09" db="EMBL/GenBank/DDBJ databases">
        <title>Large-scale bioinformatics analysis of Bacillus genomes uncovers conserved roles of natural products in bacterial physiology.</title>
        <authorList>
            <consortium name="Agbiome Team Llc"/>
            <person name="Bleich R.M."/>
            <person name="Grubbs K.J."/>
            <person name="Santa Maria K.C."/>
            <person name="Allen S.E."/>
            <person name="Farag S."/>
            <person name="Shank E.A."/>
            <person name="Bowers A."/>
        </authorList>
    </citation>
    <scope>NUCLEOTIDE SEQUENCE [LARGE SCALE GENOMIC DNA]</scope>
    <source>
        <strain evidence="1 2">AFS021349</strain>
    </source>
</reference>
<dbReference type="Pfam" id="PF03318">
    <property type="entry name" value="ETX_MTX2"/>
    <property type="match status" value="1"/>
</dbReference>
<dbReference type="InterPro" id="IPR004991">
    <property type="entry name" value="Aerolysin-like"/>
</dbReference>
<name>A0A2A8H754_9BACI</name>
<sequence length="335" mass="36121">MLGVIYMSILRLDLYLPLISTTAWNPNWDSSVSSLTCSLTHGTAISMLHGRSHYVSDVNGMTITGNTSDFSSDSGMPNVNKYATALPVVALETDFTNTSSQTLTYYTPEYTETYNDQKSTNILNGFSLGANLPGTISAKVSAAVPEVNGTASVELSAQYQFNTTMTSKSIETKTLKIPPQPIMVPPGKKVHVTLYYATLTLINAPITYTGKMSGIITTNPNNLTHFPPTDLYSKASKMNDRCPNAVVNGDTGLILDSKNKSVNFISTGSFNGKVLADNFWVKSEVQNIPASTGSDSEYSVNFTQGDLIIIPNPNSSTNVKTDIYVCNCSGCDCKN</sequence>
<comment type="caution">
    <text evidence="1">The sequence shown here is derived from an EMBL/GenBank/DDBJ whole genome shotgun (WGS) entry which is preliminary data.</text>
</comment>
<organism evidence="1 2">
    <name type="scientific">Bacillus toyonensis</name>
    <dbReference type="NCBI Taxonomy" id="155322"/>
    <lineage>
        <taxon>Bacteria</taxon>
        <taxon>Bacillati</taxon>
        <taxon>Bacillota</taxon>
        <taxon>Bacilli</taxon>
        <taxon>Bacillales</taxon>
        <taxon>Bacillaceae</taxon>
        <taxon>Bacillus</taxon>
        <taxon>Bacillus cereus group</taxon>
    </lineage>
</organism>
<dbReference type="EMBL" id="NUBY01000297">
    <property type="protein sequence ID" value="PEP88749.1"/>
    <property type="molecule type" value="Genomic_DNA"/>
</dbReference>
<dbReference type="AlphaFoldDB" id="A0A2A8H754"/>
<evidence type="ECO:0000313" key="1">
    <source>
        <dbReference type="EMBL" id="PEP88749.1"/>
    </source>
</evidence>
<dbReference type="CDD" id="cd20223">
    <property type="entry name" value="PFM_epsilon-toxin-like"/>
    <property type="match status" value="1"/>
</dbReference>
<dbReference type="Gene3D" id="2.170.15.10">
    <property type="entry name" value="Proaerolysin, chain A, domain 3"/>
    <property type="match status" value="1"/>
</dbReference>
<evidence type="ECO:0000313" key="2">
    <source>
        <dbReference type="Proteomes" id="UP000220841"/>
    </source>
</evidence>
<dbReference type="SUPFAM" id="SSF56973">
    <property type="entry name" value="Aerolisin/ETX pore-forming domain"/>
    <property type="match status" value="1"/>
</dbReference>
<accession>A0A2A8H754</accession>
<protein>
    <submittedName>
        <fullName evidence="1">Uncharacterized protein</fullName>
    </submittedName>
</protein>
<dbReference type="Proteomes" id="UP000220841">
    <property type="component" value="Unassembled WGS sequence"/>
</dbReference>
<proteinExistence type="predicted"/>